<evidence type="ECO:0000256" key="2">
    <source>
        <dbReference type="ARBA" id="ARBA00022692"/>
    </source>
</evidence>
<feature type="transmembrane region" description="Helical" evidence="5">
    <location>
        <begin position="203"/>
        <end position="225"/>
    </location>
</feature>
<evidence type="ECO:0000256" key="5">
    <source>
        <dbReference type="SAM" id="Phobius"/>
    </source>
</evidence>
<dbReference type="PANTHER" id="PTHR43471:SF1">
    <property type="entry name" value="ABC TRANSPORTER PERMEASE PROTEIN NOSY-RELATED"/>
    <property type="match status" value="1"/>
</dbReference>
<feature type="transmembrane region" description="Helical" evidence="5">
    <location>
        <begin position="127"/>
        <end position="147"/>
    </location>
</feature>
<dbReference type="EMBL" id="JAGIKX010000004">
    <property type="protein sequence ID" value="MBP2257033.1"/>
    <property type="molecule type" value="Genomic_DNA"/>
</dbReference>
<sequence>MHLQRIHAIFEKDMKDFMKNTMMLLMPIVPIILAFFYRQMGLGEEMPVMMGYIIVGVTYSAVTANCIMAMMAEENEKKTLRGLIMSPASFLDVIIGKSLVTGFMTLITLVLSLLILGIDSFLNTRAILGLVLLFLFFLFLGIGVGLFAKSISTVSVYVMPIMFLFGFTPMIELMGLSEDNLVKKILDLFPISQLIEMHDSASWLPLGMVGIWVVAAALFMYVCFIKTRQDD</sequence>
<accession>A0ABS4S6D9</accession>
<feature type="transmembrane region" description="Helical" evidence="5">
    <location>
        <begin position="93"/>
        <end position="115"/>
    </location>
</feature>
<feature type="transmembrane region" description="Helical" evidence="5">
    <location>
        <begin position="49"/>
        <end position="72"/>
    </location>
</feature>
<dbReference type="RefSeq" id="WP_226370831.1">
    <property type="nucleotide sequence ID" value="NZ_JAGIKX010000004.1"/>
</dbReference>
<proteinExistence type="predicted"/>
<feature type="transmembrane region" description="Helical" evidence="5">
    <location>
        <begin position="154"/>
        <end position="171"/>
    </location>
</feature>
<name>A0ABS4S6D9_9BACI</name>
<evidence type="ECO:0000256" key="1">
    <source>
        <dbReference type="ARBA" id="ARBA00004141"/>
    </source>
</evidence>
<organism evidence="7 8">
    <name type="scientific">Virgibacillus alimentarius</name>
    <dbReference type="NCBI Taxonomy" id="698769"/>
    <lineage>
        <taxon>Bacteria</taxon>
        <taxon>Bacillati</taxon>
        <taxon>Bacillota</taxon>
        <taxon>Bacilli</taxon>
        <taxon>Bacillales</taxon>
        <taxon>Bacillaceae</taxon>
        <taxon>Virgibacillus</taxon>
    </lineage>
</organism>
<protein>
    <submittedName>
        <fullName evidence="7">ABC-2 type transport system permease protein</fullName>
    </submittedName>
</protein>
<evidence type="ECO:0000313" key="8">
    <source>
        <dbReference type="Proteomes" id="UP001519294"/>
    </source>
</evidence>
<dbReference type="Pfam" id="PF12698">
    <property type="entry name" value="ABC2_membrane_3"/>
    <property type="match status" value="1"/>
</dbReference>
<keyword evidence="4 5" id="KW-0472">Membrane</keyword>
<comment type="caution">
    <text evidence="7">The sequence shown here is derived from an EMBL/GenBank/DDBJ whole genome shotgun (WGS) entry which is preliminary data.</text>
</comment>
<feature type="domain" description="ABC-2 type transporter transmembrane" evidence="6">
    <location>
        <begin position="49"/>
        <end position="221"/>
    </location>
</feature>
<evidence type="ECO:0000256" key="4">
    <source>
        <dbReference type="ARBA" id="ARBA00023136"/>
    </source>
</evidence>
<evidence type="ECO:0000313" key="7">
    <source>
        <dbReference type="EMBL" id="MBP2257033.1"/>
    </source>
</evidence>
<keyword evidence="8" id="KW-1185">Reference proteome</keyword>
<gene>
    <name evidence="7" type="ORF">J2Z81_000977</name>
</gene>
<dbReference type="InterPro" id="IPR013525">
    <property type="entry name" value="ABC2_TM"/>
</dbReference>
<keyword evidence="2 5" id="KW-0812">Transmembrane</keyword>
<keyword evidence="3 5" id="KW-1133">Transmembrane helix</keyword>
<reference evidence="7 8" key="1">
    <citation type="submission" date="2021-03" db="EMBL/GenBank/DDBJ databases">
        <title>Genomic Encyclopedia of Type Strains, Phase IV (KMG-IV): sequencing the most valuable type-strain genomes for metagenomic binning, comparative biology and taxonomic classification.</title>
        <authorList>
            <person name="Goeker M."/>
        </authorList>
    </citation>
    <scope>NUCLEOTIDE SEQUENCE [LARGE SCALE GENOMIC DNA]</scope>
    <source>
        <strain evidence="7 8">DSM 25790</strain>
    </source>
</reference>
<comment type="subcellular location">
    <subcellularLocation>
        <location evidence="1">Membrane</location>
        <topology evidence="1">Multi-pass membrane protein</topology>
    </subcellularLocation>
</comment>
<feature type="transmembrane region" description="Helical" evidence="5">
    <location>
        <begin position="21"/>
        <end position="37"/>
    </location>
</feature>
<evidence type="ECO:0000259" key="6">
    <source>
        <dbReference type="Pfam" id="PF12698"/>
    </source>
</evidence>
<dbReference type="PANTHER" id="PTHR43471">
    <property type="entry name" value="ABC TRANSPORTER PERMEASE"/>
    <property type="match status" value="1"/>
</dbReference>
<dbReference type="Proteomes" id="UP001519294">
    <property type="component" value="Unassembled WGS sequence"/>
</dbReference>
<evidence type="ECO:0000256" key="3">
    <source>
        <dbReference type="ARBA" id="ARBA00022989"/>
    </source>
</evidence>